<dbReference type="PANTHER" id="PTHR13604:SF0">
    <property type="entry name" value="ABASIC SITE PROCESSING PROTEIN HMCES"/>
    <property type="match status" value="1"/>
</dbReference>
<dbReference type="RefSeq" id="WP_075001647.1">
    <property type="nucleotide sequence ID" value="NZ_FOGO01000009.1"/>
</dbReference>
<dbReference type="AlphaFoldDB" id="A0A1H9US73"/>
<protein>
    <recommendedName>
        <fullName evidence="8">Abasic site processing protein</fullName>
        <ecNumber evidence="8">3.4.-.-</ecNumber>
    </recommendedName>
</protein>
<reference evidence="11" key="1">
    <citation type="submission" date="2016-10" db="EMBL/GenBank/DDBJ databases">
        <authorList>
            <person name="Varghese N."/>
            <person name="Submissions S."/>
        </authorList>
    </citation>
    <scope>NUCLEOTIDE SEQUENCE [LARGE SCALE GENOMIC DNA]</scope>
    <source>
        <strain evidence="11">CGMCC 4.6825</strain>
    </source>
</reference>
<feature type="region of interest" description="Disordered" evidence="9">
    <location>
        <begin position="126"/>
        <end position="163"/>
    </location>
</feature>
<name>A0A1H9US73_9ACTN</name>
<evidence type="ECO:0000256" key="8">
    <source>
        <dbReference type="RuleBase" id="RU364100"/>
    </source>
</evidence>
<dbReference type="GO" id="GO:0003697">
    <property type="term" value="F:single-stranded DNA binding"/>
    <property type="evidence" value="ECO:0007669"/>
    <property type="project" value="InterPro"/>
</dbReference>
<keyword evidence="6" id="KW-0238">DNA-binding</keyword>
<accession>A0A1H9US73</accession>
<dbReference type="Pfam" id="PF02586">
    <property type="entry name" value="SRAP"/>
    <property type="match status" value="1"/>
</dbReference>
<dbReference type="GO" id="GO:0016829">
    <property type="term" value="F:lyase activity"/>
    <property type="evidence" value="ECO:0007669"/>
    <property type="project" value="UniProtKB-KW"/>
</dbReference>
<sequence>MCGRYAASRSAEDLVRLFEVEKWEPAEAPGPDWNVAPTKQVHAVLDRPLKGSDDPRPVRQLRTLKWGLVPGWAKTPDMGVKMINARAETVHEKPAYRRPFAARRCLLPADGYYEWVTAQGELKLEQEGKRKRPRKQPYFISPAPHAPTPHAPTPHVPASPAPEQEQPVMAMAGLYEFWRDKTLPDDHPQGWWATCTVLTTAAETTPLANADEQSEGGPRSLADIHPRMPLMLTPDRWDAWLDPSRTDSGELRELLTPPPEGLLRAWPVSTDVSNVRNNGPHLLKELPAPEEETLF</sequence>
<evidence type="ECO:0000256" key="2">
    <source>
        <dbReference type="ARBA" id="ARBA00022670"/>
    </source>
</evidence>
<evidence type="ECO:0000256" key="9">
    <source>
        <dbReference type="SAM" id="MobiDB-lite"/>
    </source>
</evidence>
<keyword evidence="3" id="KW-0227">DNA damage</keyword>
<proteinExistence type="inferred from homology"/>
<dbReference type="SUPFAM" id="SSF143081">
    <property type="entry name" value="BB1717-like"/>
    <property type="match status" value="1"/>
</dbReference>
<keyword evidence="7" id="KW-0456">Lyase</keyword>
<dbReference type="Proteomes" id="UP000182841">
    <property type="component" value="Unassembled WGS sequence"/>
</dbReference>
<evidence type="ECO:0000313" key="10">
    <source>
        <dbReference type="EMBL" id="SES11863.1"/>
    </source>
</evidence>
<dbReference type="InterPro" id="IPR003738">
    <property type="entry name" value="SRAP"/>
</dbReference>
<dbReference type="STRING" id="943816.AN217_24355"/>
<dbReference type="OrthoDB" id="9782620at2"/>
<comment type="similarity">
    <text evidence="1 8">Belongs to the SOS response-associated peptidase family.</text>
</comment>
<keyword evidence="5" id="KW-0190">Covalent protein-DNA linkage</keyword>
<dbReference type="InterPro" id="IPR036590">
    <property type="entry name" value="SRAP-like"/>
</dbReference>
<dbReference type="EC" id="3.4.-.-" evidence="8"/>
<organism evidence="10 11">
    <name type="scientific">Streptomyces qinglanensis</name>
    <dbReference type="NCBI Taxonomy" id="943816"/>
    <lineage>
        <taxon>Bacteria</taxon>
        <taxon>Bacillati</taxon>
        <taxon>Actinomycetota</taxon>
        <taxon>Actinomycetes</taxon>
        <taxon>Kitasatosporales</taxon>
        <taxon>Streptomycetaceae</taxon>
        <taxon>Streptomyces</taxon>
    </lineage>
</organism>
<keyword evidence="2 8" id="KW-0645">Protease</keyword>
<evidence type="ECO:0000256" key="7">
    <source>
        <dbReference type="ARBA" id="ARBA00023239"/>
    </source>
</evidence>
<dbReference type="Gene3D" id="3.90.1680.10">
    <property type="entry name" value="SOS response associated peptidase-like"/>
    <property type="match status" value="1"/>
</dbReference>
<keyword evidence="4 8" id="KW-0378">Hydrolase</keyword>
<dbReference type="GO" id="GO:0008233">
    <property type="term" value="F:peptidase activity"/>
    <property type="evidence" value="ECO:0007669"/>
    <property type="project" value="UniProtKB-KW"/>
</dbReference>
<evidence type="ECO:0000256" key="6">
    <source>
        <dbReference type="ARBA" id="ARBA00023125"/>
    </source>
</evidence>
<evidence type="ECO:0000313" key="11">
    <source>
        <dbReference type="Proteomes" id="UP000182841"/>
    </source>
</evidence>
<gene>
    <name evidence="10" type="ORF">SAMN05421870_10965</name>
</gene>
<dbReference type="GO" id="GO:0006508">
    <property type="term" value="P:proteolysis"/>
    <property type="evidence" value="ECO:0007669"/>
    <property type="project" value="UniProtKB-KW"/>
</dbReference>
<feature type="compositionally biased region" description="Pro residues" evidence="9">
    <location>
        <begin position="144"/>
        <end position="160"/>
    </location>
</feature>
<evidence type="ECO:0000256" key="5">
    <source>
        <dbReference type="ARBA" id="ARBA00023124"/>
    </source>
</evidence>
<evidence type="ECO:0000256" key="1">
    <source>
        <dbReference type="ARBA" id="ARBA00008136"/>
    </source>
</evidence>
<dbReference type="PANTHER" id="PTHR13604">
    <property type="entry name" value="DC12-RELATED"/>
    <property type="match status" value="1"/>
</dbReference>
<dbReference type="EMBL" id="FOGO01000009">
    <property type="protein sequence ID" value="SES11863.1"/>
    <property type="molecule type" value="Genomic_DNA"/>
</dbReference>
<dbReference type="GO" id="GO:0106300">
    <property type="term" value="P:protein-DNA covalent cross-linking repair"/>
    <property type="evidence" value="ECO:0007669"/>
    <property type="project" value="InterPro"/>
</dbReference>
<evidence type="ECO:0000256" key="4">
    <source>
        <dbReference type="ARBA" id="ARBA00022801"/>
    </source>
</evidence>
<keyword evidence="11" id="KW-1185">Reference proteome</keyword>
<evidence type="ECO:0000256" key="3">
    <source>
        <dbReference type="ARBA" id="ARBA00022763"/>
    </source>
</evidence>